<dbReference type="Proteomes" id="UP000694412">
    <property type="component" value="Chromosome 9"/>
</dbReference>
<reference evidence="1" key="1">
    <citation type="submission" date="2015-11" db="EMBL/GenBank/DDBJ databases">
        <authorList>
            <consortium name="International Coturnix japonica Genome Analysis Consortium"/>
            <person name="Warren W."/>
            <person name="Burt D.W."/>
            <person name="Antin P.B."/>
            <person name="Lanford R."/>
            <person name="Gros J."/>
            <person name="Wilson R.K."/>
        </authorList>
    </citation>
    <scope>NUCLEOTIDE SEQUENCE [LARGE SCALE GENOMIC DNA]</scope>
</reference>
<reference evidence="1" key="2">
    <citation type="submission" date="2025-08" db="UniProtKB">
        <authorList>
            <consortium name="Ensembl"/>
        </authorList>
    </citation>
    <scope>IDENTIFICATION</scope>
</reference>
<evidence type="ECO:0000313" key="2">
    <source>
        <dbReference type="Proteomes" id="UP000694412"/>
    </source>
</evidence>
<sequence length="127" mass="14711">SKWKMESSTVLEIRANQTSVALGLLADRFIQMRNEIFQQHVFFCYLLVEEGGVCRTSDGSYCYLQMDGNGKVVKQIIKEVRKLAHVLTQMWKVWELDVSLWLPGGHGLSMHFAFFFAQPLFLFLFDV</sequence>
<evidence type="ECO:0000313" key="1">
    <source>
        <dbReference type="Ensembl" id="ENSCJPP00005009322.1"/>
    </source>
</evidence>
<reference evidence="1" key="3">
    <citation type="submission" date="2025-09" db="UniProtKB">
        <authorList>
            <consortium name="Ensembl"/>
        </authorList>
    </citation>
    <scope>IDENTIFICATION</scope>
</reference>
<dbReference type="AlphaFoldDB" id="A0A8C2T719"/>
<organism evidence="1 2">
    <name type="scientific">Coturnix japonica</name>
    <name type="common">Japanese quail</name>
    <name type="synonym">Coturnix coturnix japonica</name>
    <dbReference type="NCBI Taxonomy" id="93934"/>
    <lineage>
        <taxon>Eukaryota</taxon>
        <taxon>Metazoa</taxon>
        <taxon>Chordata</taxon>
        <taxon>Craniata</taxon>
        <taxon>Vertebrata</taxon>
        <taxon>Euteleostomi</taxon>
        <taxon>Archelosauria</taxon>
        <taxon>Archosauria</taxon>
        <taxon>Dinosauria</taxon>
        <taxon>Saurischia</taxon>
        <taxon>Theropoda</taxon>
        <taxon>Coelurosauria</taxon>
        <taxon>Aves</taxon>
        <taxon>Neognathae</taxon>
        <taxon>Galloanserae</taxon>
        <taxon>Galliformes</taxon>
        <taxon>Phasianidae</taxon>
        <taxon>Perdicinae</taxon>
        <taxon>Coturnix</taxon>
    </lineage>
</organism>
<proteinExistence type="predicted"/>
<dbReference type="Ensembl" id="ENSCJPT00005013937.1">
    <property type="protein sequence ID" value="ENSCJPP00005009322.1"/>
    <property type="gene ID" value="ENSCJPG00005008200.1"/>
</dbReference>
<keyword evidence="2" id="KW-1185">Reference proteome</keyword>
<dbReference type="SUPFAM" id="SSF58069">
    <property type="entry name" value="Virus ectodomain"/>
    <property type="match status" value="1"/>
</dbReference>
<name>A0A8C2T719_COTJA</name>
<dbReference type="Gene3D" id="1.10.287.210">
    <property type="match status" value="1"/>
</dbReference>
<accession>A0A8C2T719</accession>
<protein>
    <submittedName>
        <fullName evidence="1">Uncharacterized protein</fullName>
    </submittedName>
</protein>